<dbReference type="SUPFAM" id="SSF55144">
    <property type="entry name" value="LigT-like"/>
    <property type="match status" value="1"/>
</dbReference>
<comment type="catalytic activity">
    <reaction evidence="2">
        <text>a 3'-end 2',3'-cyclophospho-ribonucleotide-RNA + H2O = a 3'-end 2'-phospho-ribonucleotide-RNA + H(+)</text>
        <dbReference type="Rhea" id="RHEA:11828"/>
        <dbReference type="Rhea" id="RHEA-COMP:10464"/>
        <dbReference type="Rhea" id="RHEA-COMP:17353"/>
        <dbReference type="ChEBI" id="CHEBI:15377"/>
        <dbReference type="ChEBI" id="CHEBI:15378"/>
        <dbReference type="ChEBI" id="CHEBI:83064"/>
        <dbReference type="ChEBI" id="CHEBI:173113"/>
        <dbReference type="EC" id="3.1.4.58"/>
    </reaction>
</comment>
<dbReference type="NCBIfam" id="TIGR02258">
    <property type="entry name" value="2_5_ligase"/>
    <property type="match status" value="1"/>
</dbReference>
<reference evidence="3" key="1">
    <citation type="journal article" date="2020" name="mSystems">
        <title>Genome- and Community-Level Interaction Insights into Carbon Utilization and Element Cycling Functions of Hydrothermarchaeota in Hydrothermal Sediment.</title>
        <authorList>
            <person name="Zhou Z."/>
            <person name="Liu Y."/>
            <person name="Xu W."/>
            <person name="Pan J."/>
            <person name="Luo Z.H."/>
            <person name="Li M."/>
        </authorList>
    </citation>
    <scope>NUCLEOTIDE SEQUENCE [LARGE SCALE GENOMIC DNA]</scope>
    <source>
        <strain evidence="3">HyVt-527</strain>
    </source>
</reference>
<dbReference type="InterPro" id="IPR004175">
    <property type="entry name" value="RNA_CPDase"/>
</dbReference>
<dbReference type="PANTHER" id="PTHR35561:SF1">
    <property type="entry name" value="RNA 2',3'-CYCLIC PHOSPHODIESTERASE"/>
    <property type="match status" value="1"/>
</dbReference>
<comment type="caution">
    <text evidence="3">The sequence shown here is derived from an EMBL/GenBank/DDBJ whole genome shotgun (WGS) entry which is preliminary data.</text>
</comment>
<dbReference type="PANTHER" id="PTHR35561">
    <property type="entry name" value="RNA 2',3'-CYCLIC PHOSPHODIESTERASE"/>
    <property type="match status" value="1"/>
</dbReference>
<feature type="active site" description="Proton donor" evidence="2">
    <location>
        <position position="44"/>
    </location>
</feature>
<accession>A0A7V5PP31</accession>
<name>A0A7V5PP31_CALAY</name>
<comment type="similarity">
    <text evidence="2">Belongs to the 2H phosphoesterase superfamily. ThpR family.</text>
</comment>
<dbReference type="GO" id="GO:0004113">
    <property type="term" value="F:2',3'-cyclic-nucleotide 3'-phosphodiesterase activity"/>
    <property type="evidence" value="ECO:0007669"/>
    <property type="project" value="InterPro"/>
</dbReference>
<protein>
    <recommendedName>
        <fullName evidence="2">RNA 2',3'-cyclic phosphodiesterase</fullName>
        <shortName evidence="2">RNA 2',3'-CPDase</shortName>
        <ecNumber evidence="2">3.1.4.58</ecNumber>
    </recommendedName>
</protein>
<comment type="function">
    <text evidence="2">Hydrolyzes RNA 2',3'-cyclic phosphodiester to an RNA 2'-phosphomonoester.</text>
</comment>
<evidence type="ECO:0000313" key="3">
    <source>
        <dbReference type="EMBL" id="HHJ52636.1"/>
    </source>
</evidence>
<organism evidence="3">
    <name type="scientific">Caldithrix abyssi</name>
    <dbReference type="NCBI Taxonomy" id="187145"/>
    <lineage>
        <taxon>Bacteria</taxon>
        <taxon>Pseudomonadati</taxon>
        <taxon>Calditrichota</taxon>
        <taxon>Calditrichia</taxon>
        <taxon>Calditrichales</taxon>
        <taxon>Calditrichaceae</taxon>
        <taxon>Caldithrix</taxon>
    </lineage>
</organism>
<keyword evidence="1 2" id="KW-0378">Hydrolase</keyword>
<dbReference type="Proteomes" id="UP000886124">
    <property type="component" value="Unassembled WGS sequence"/>
</dbReference>
<dbReference type="HAMAP" id="MF_01940">
    <property type="entry name" value="RNA_CPDase"/>
    <property type="match status" value="1"/>
</dbReference>
<dbReference type="Gene3D" id="3.90.1140.10">
    <property type="entry name" value="Cyclic phosphodiesterase"/>
    <property type="match status" value="1"/>
</dbReference>
<dbReference type="AlphaFoldDB" id="A0A7V5PP31"/>
<proteinExistence type="inferred from homology"/>
<gene>
    <name evidence="3" type="primary">thpR</name>
    <name evidence="3" type="ORF">ENJ89_05535</name>
</gene>
<dbReference type="EC" id="3.1.4.58" evidence="2"/>
<dbReference type="EMBL" id="DROD01000380">
    <property type="protein sequence ID" value="HHJ52636.1"/>
    <property type="molecule type" value="Genomic_DNA"/>
</dbReference>
<sequence>MYETIRCFVAIELPEKLKNDIDQYVTQLRPLAPKVKWVKAASMHITLKFLGNQPPTVVDAVIETLLTDLPDTPPFWLTVSGFGAFPNERRPRVFWLGVRSEPREPFYALQAAIEERLERMGIEREQRRFSPHLTLGRVKFPQDFTPLFDFAQRRPFPEFSFEVNRFVLMRSFLKPQGAEYRPLHVFSL</sequence>
<dbReference type="Pfam" id="PF13563">
    <property type="entry name" value="2_5_RNA_ligase2"/>
    <property type="match status" value="1"/>
</dbReference>
<evidence type="ECO:0000256" key="1">
    <source>
        <dbReference type="ARBA" id="ARBA00022801"/>
    </source>
</evidence>
<dbReference type="GO" id="GO:0008664">
    <property type="term" value="F:RNA 2',3'-cyclic 3'-phosphodiesterase activity"/>
    <property type="evidence" value="ECO:0007669"/>
    <property type="project" value="UniProtKB-EC"/>
</dbReference>
<feature type="short sequence motif" description="HXTX 2" evidence="2">
    <location>
        <begin position="132"/>
        <end position="135"/>
    </location>
</feature>
<feature type="short sequence motif" description="HXTX 1" evidence="2">
    <location>
        <begin position="44"/>
        <end position="47"/>
    </location>
</feature>
<feature type="active site" description="Proton acceptor" evidence="2">
    <location>
        <position position="132"/>
    </location>
</feature>
<evidence type="ECO:0000256" key="2">
    <source>
        <dbReference type="HAMAP-Rule" id="MF_01940"/>
    </source>
</evidence>
<dbReference type="InterPro" id="IPR009097">
    <property type="entry name" value="Cyclic_Pdiesterase"/>
</dbReference>